<organism evidence="2 3">
    <name type="scientific">Amblyomma americanum</name>
    <name type="common">Lone star tick</name>
    <dbReference type="NCBI Taxonomy" id="6943"/>
    <lineage>
        <taxon>Eukaryota</taxon>
        <taxon>Metazoa</taxon>
        <taxon>Ecdysozoa</taxon>
        <taxon>Arthropoda</taxon>
        <taxon>Chelicerata</taxon>
        <taxon>Arachnida</taxon>
        <taxon>Acari</taxon>
        <taxon>Parasitiformes</taxon>
        <taxon>Ixodida</taxon>
        <taxon>Ixodoidea</taxon>
        <taxon>Ixodidae</taxon>
        <taxon>Amblyomminae</taxon>
        <taxon>Amblyomma</taxon>
    </lineage>
</organism>
<evidence type="ECO:0000313" key="3">
    <source>
        <dbReference type="Proteomes" id="UP001321473"/>
    </source>
</evidence>
<comment type="caution">
    <text evidence="2">The sequence shown here is derived from an EMBL/GenBank/DDBJ whole genome shotgun (WGS) entry which is preliminary data.</text>
</comment>
<evidence type="ECO:0000256" key="1">
    <source>
        <dbReference type="SAM" id="MobiDB-lite"/>
    </source>
</evidence>
<name>A0AAQ4E452_AMBAM</name>
<dbReference type="Proteomes" id="UP001321473">
    <property type="component" value="Unassembled WGS sequence"/>
</dbReference>
<dbReference type="EMBL" id="JARKHS020022653">
    <property type="protein sequence ID" value="KAK8769402.1"/>
    <property type="molecule type" value="Genomic_DNA"/>
</dbReference>
<gene>
    <name evidence="2" type="ORF">V5799_014136</name>
</gene>
<evidence type="ECO:0000313" key="2">
    <source>
        <dbReference type="EMBL" id="KAK8769402.1"/>
    </source>
</evidence>
<keyword evidence="3" id="KW-1185">Reference proteome</keyword>
<feature type="region of interest" description="Disordered" evidence="1">
    <location>
        <begin position="1"/>
        <end position="23"/>
    </location>
</feature>
<reference evidence="2 3" key="1">
    <citation type="journal article" date="2023" name="Arcadia Sci">
        <title>De novo assembly of a long-read Amblyomma americanum tick genome.</title>
        <authorList>
            <person name="Chou S."/>
            <person name="Poskanzer K.E."/>
            <person name="Rollins M."/>
            <person name="Thuy-Boun P.S."/>
        </authorList>
    </citation>
    <scope>NUCLEOTIDE SEQUENCE [LARGE SCALE GENOMIC DNA]</scope>
    <source>
        <strain evidence="2">F_SG_1</strain>
        <tissue evidence="2">Salivary glands</tissue>
    </source>
</reference>
<dbReference type="AlphaFoldDB" id="A0AAQ4E452"/>
<accession>A0AAQ4E452</accession>
<proteinExistence type="predicted"/>
<protein>
    <submittedName>
        <fullName evidence="2">Uncharacterized protein</fullName>
    </submittedName>
</protein>
<sequence>MWLRREGGAGRTGVSASQPSGEAVRVPFSAGEWHGASTRLRRLGVLAAEGPPRNRCSPREDRARRCEIPPHRSRCGLIKTRPRRQLNVAPRSLRGRARCPPSRTRTAGAACWWQLRAAGASSGT</sequence>